<dbReference type="GO" id="GO:0097352">
    <property type="term" value="P:autophagosome maturation"/>
    <property type="evidence" value="ECO:0007669"/>
    <property type="project" value="TreeGrafter"/>
</dbReference>
<dbReference type="InterPro" id="IPR027417">
    <property type="entry name" value="P-loop_NTPase"/>
</dbReference>
<comment type="caution">
    <text evidence="3">The sequence shown here is derived from an EMBL/GenBank/DDBJ whole genome shotgun (WGS) entry which is preliminary data.</text>
</comment>
<dbReference type="GO" id="GO:0005634">
    <property type="term" value="C:nucleus"/>
    <property type="evidence" value="ECO:0007669"/>
    <property type="project" value="TreeGrafter"/>
</dbReference>
<dbReference type="PANTHER" id="PTHR23077">
    <property type="entry name" value="AAA-FAMILY ATPASE"/>
    <property type="match status" value="1"/>
</dbReference>
<dbReference type="EMBL" id="LJSK01000234">
    <property type="protein sequence ID" value="KPI84747.1"/>
    <property type="molecule type" value="Genomic_DNA"/>
</dbReference>
<dbReference type="GO" id="GO:0051228">
    <property type="term" value="P:mitotic spindle disassembly"/>
    <property type="evidence" value="ECO:0007669"/>
    <property type="project" value="TreeGrafter"/>
</dbReference>
<dbReference type="VEuPathDB" id="TriTrypDB:Lsey_0234_0030"/>
<name>A0A0N0P4E7_LEPSE</name>
<evidence type="ECO:0000313" key="3">
    <source>
        <dbReference type="EMBL" id="KPI84747.1"/>
    </source>
</evidence>
<dbReference type="InterPro" id="IPR003593">
    <property type="entry name" value="AAA+_ATPase"/>
</dbReference>
<dbReference type="GO" id="GO:0034098">
    <property type="term" value="C:VCP-NPL4-UFD1 AAA ATPase complex"/>
    <property type="evidence" value="ECO:0007669"/>
    <property type="project" value="TreeGrafter"/>
</dbReference>
<dbReference type="AlphaFoldDB" id="A0A0N0P4E7"/>
<reference evidence="3 4" key="1">
    <citation type="journal article" date="2015" name="PLoS Pathog.">
        <title>Leptomonas seymouri: Adaptations to the Dixenous Life Cycle Analyzed by Genome Sequencing, Transcriptome Profiling and Co-infection with Leishmania donovani.</title>
        <authorList>
            <person name="Kraeva N."/>
            <person name="Butenko A."/>
            <person name="Hlavacova J."/>
            <person name="Kostygov A."/>
            <person name="Myskova J."/>
            <person name="Grybchuk D."/>
            <person name="Lestinova T."/>
            <person name="Votypka J."/>
            <person name="Volf P."/>
            <person name="Opperdoes F."/>
            <person name="Flegontov P."/>
            <person name="Lukes J."/>
            <person name="Yurchenko V."/>
        </authorList>
    </citation>
    <scope>NUCLEOTIDE SEQUENCE [LARGE SCALE GENOMIC DNA]</scope>
    <source>
        <strain evidence="3 4">ATCC 30220</strain>
    </source>
</reference>
<dbReference type="GO" id="GO:0051301">
    <property type="term" value="P:cell division"/>
    <property type="evidence" value="ECO:0007669"/>
    <property type="project" value="UniProtKB-KW"/>
</dbReference>
<keyword evidence="4" id="KW-1185">Reference proteome</keyword>
<dbReference type="Proteomes" id="UP000038009">
    <property type="component" value="Unassembled WGS sequence"/>
</dbReference>
<dbReference type="SMART" id="SM00382">
    <property type="entry name" value="AAA"/>
    <property type="match status" value="1"/>
</dbReference>
<organism evidence="3 4">
    <name type="scientific">Leptomonas seymouri</name>
    <dbReference type="NCBI Taxonomy" id="5684"/>
    <lineage>
        <taxon>Eukaryota</taxon>
        <taxon>Discoba</taxon>
        <taxon>Euglenozoa</taxon>
        <taxon>Kinetoplastea</taxon>
        <taxon>Metakinetoplastina</taxon>
        <taxon>Trypanosomatida</taxon>
        <taxon>Trypanosomatidae</taxon>
        <taxon>Leishmaniinae</taxon>
        <taxon>Leptomonas</taxon>
    </lineage>
</organism>
<dbReference type="Gene3D" id="3.40.50.300">
    <property type="entry name" value="P-loop containing nucleotide triphosphate hydrolases"/>
    <property type="match status" value="1"/>
</dbReference>
<dbReference type="PANTHER" id="PTHR23077:SF197">
    <property type="entry name" value="DIVISION CYCLE PROTEIN, PUTATIVE-RELATED"/>
    <property type="match status" value="1"/>
</dbReference>
<dbReference type="GO" id="GO:0031593">
    <property type="term" value="F:polyubiquitin modification-dependent protein binding"/>
    <property type="evidence" value="ECO:0007669"/>
    <property type="project" value="TreeGrafter"/>
</dbReference>
<dbReference type="Pfam" id="PF00004">
    <property type="entry name" value="AAA"/>
    <property type="match status" value="1"/>
</dbReference>
<gene>
    <name evidence="3" type="ORF">ABL78_6192</name>
</gene>
<accession>A0A0N0P4E7</accession>
<sequence>MAGYTDAVVLEAPVFWWPSVGELTKHPLDFRQSFLASVADAAMPWPCGVDNEADHVCLMRTVGLSRLGRSVWMTAEWSSMEDGDEQPFVKVWSPVQAEALFLPVCTSVGLGSSVTTFEELLKLSVPQLAREGRIRLTHRAIPTGLCSRSTSANRLLERLHRRVQQHLAYPLLRNALTQVHASSLQHLKRVIPTAAASSPSSPVPPLASSPPASGSVLLTGDTPTWKHFIALLQRSTPSLFPVGGKHVAAVALEVRRLNFAEVLTLKEHEALETIEVALRPPPLSPASSNAAVRSFLPCLLIVLESLHMLEAHANSLVAGVTHQLCMCLEAVRGGPVPALVWSFAEDTSAIPVALLSRVGAQHIRLSTTTPEARTAYLMRRMQAMRQHTAVDAAAQTAAMAGVAALTEETARWTVDRLVRLRDAELLEMCAAQAGVSTSSPPCSPEAPSPSATEHKDCPGKTIEEPVHAVYRHLYGINDSIRNVEELVVWPLTHLSLLRELSIPCSKGVLICGPSGSGKTALLSGLVRRLQLPDTRSVHVLSVDGLSLIDKEVGRTEKRIAQLFEAARSLAPTALFIDNLDALAPPRGRTTAEMNTTGDRTLSTLLTQMDGVSDQADRVVVVVASAPSVSTLDPAVCRPGRLDVHVQLRLPPACASAAFMKQRLRDFIAHMQSRLYSSDEDDAEGEVANEFVSGLVDAHVAAMTASALRNGGGEGEGGHVDPAGTAIAAMSPAEASAVVREVMLYVAEQLRQSRSSDEERKSRDVLRSEIQQHVTAAFAKLDTRGGGQVE</sequence>
<dbReference type="SUPFAM" id="SSF52540">
    <property type="entry name" value="P-loop containing nucleoside triphosphate hydrolases"/>
    <property type="match status" value="1"/>
</dbReference>
<evidence type="ECO:0000313" key="4">
    <source>
        <dbReference type="Proteomes" id="UP000038009"/>
    </source>
</evidence>
<dbReference type="FunFam" id="3.40.50.300:FF:001602">
    <property type="entry name" value="Cell division cycle protein-like protein"/>
    <property type="match status" value="1"/>
</dbReference>
<dbReference type="GO" id="GO:0016887">
    <property type="term" value="F:ATP hydrolysis activity"/>
    <property type="evidence" value="ECO:0007669"/>
    <property type="project" value="InterPro"/>
</dbReference>
<dbReference type="GO" id="GO:0030970">
    <property type="term" value="P:retrograde protein transport, ER to cytosol"/>
    <property type="evidence" value="ECO:0007669"/>
    <property type="project" value="TreeGrafter"/>
</dbReference>
<feature type="domain" description="AAA+ ATPase" evidence="2">
    <location>
        <begin position="504"/>
        <end position="651"/>
    </location>
</feature>
<protein>
    <submittedName>
        <fullName evidence="3">Cell division cycle protein-like protein</fullName>
    </submittedName>
</protein>
<proteinExistence type="predicted"/>
<evidence type="ECO:0000256" key="1">
    <source>
        <dbReference type="SAM" id="MobiDB-lite"/>
    </source>
</evidence>
<dbReference type="InterPro" id="IPR050168">
    <property type="entry name" value="AAA_ATPase_domain"/>
</dbReference>
<keyword evidence="3" id="KW-0131">Cell cycle</keyword>
<dbReference type="OrthoDB" id="272635at2759"/>
<evidence type="ECO:0000259" key="2">
    <source>
        <dbReference type="SMART" id="SM00382"/>
    </source>
</evidence>
<keyword evidence="3" id="KW-0132">Cell division</keyword>
<feature type="region of interest" description="Disordered" evidence="1">
    <location>
        <begin position="435"/>
        <end position="458"/>
    </location>
</feature>
<dbReference type="OMA" id="ESTAHWT"/>
<dbReference type="GO" id="GO:0005524">
    <property type="term" value="F:ATP binding"/>
    <property type="evidence" value="ECO:0007669"/>
    <property type="project" value="InterPro"/>
</dbReference>
<dbReference type="GO" id="GO:0005829">
    <property type="term" value="C:cytosol"/>
    <property type="evidence" value="ECO:0007669"/>
    <property type="project" value="TreeGrafter"/>
</dbReference>
<dbReference type="InterPro" id="IPR003959">
    <property type="entry name" value="ATPase_AAA_core"/>
</dbReference>